<dbReference type="Pfam" id="PF11741">
    <property type="entry name" value="AMIN"/>
    <property type="match status" value="1"/>
</dbReference>
<protein>
    <recommendedName>
        <fullName evidence="9">N-acetylmuramoyl-L-alanine amidase AmiC</fullName>
        <ecNumber evidence="4">3.5.1.28</ecNumber>
    </recommendedName>
</protein>
<evidence type="ECO:0000256" key="4">
    <source>
        <dbReference type="ARBA" id="ARBA00011901"/>
    </source>
</evidence>
<dbReference type="SUPFAM" id="SSF53187">
    <property type="entry name" value="Zn-dependent exopeptidases"/>
    <property type="match status" value="1"/>
</dbReference>
<proteinExistence type="inferred from homology"/>
<dbReference type="AlphaFoldDB" id="A0A1G7ZLD2"/>
<dbReference type="CDD" id="cd02696">
    <property type="entry name" value="MurNAc-LAA"/>
    <property type="match status" value="1"/>
</dbReference>
<dbReference type="GO" id="GO:0071555">
    <property type="term" value="P:cell wall organization"/>
    <property type="evidence" value="ECO:0007669"/>
    <property type="project" value="UniProtKB-KW"/>
</dbReference>
<dbReference type="PANTHER" id="PTHR30404:SF0">
    <property type="entry name" value="N-ACETYLMURAMOYL-L-ALANINE AMIDASE AMIC"/>
    <property type="match status" value="1"/>
</dbReference>
<dbReference type="PANTHER" id="PTHR30404">
    <property type="entry name" value="N-ACETYLMURAMOYL-L-ALANINE AMIDASE"/>
    <property type="match status" value="1"/>
</dbReference>
<accession>A0A1G7ZLD2</accession>
<evidence type="ECO:0000256" key="8">
    <source>
        <dbReference type="ARBA" id="ARBA00023316"/>
    </source>
</evidence>
<comment type="catalytic activity">
    <reaction evidence="1">
        <text>Hydrolyzes the link between N-acetylmuramoyl residues and L-amino acid residues in certain cell-wall glycopeptides.</text>
        <dbReference type="EC" id="3.5.1.28"/>
    </reaction>
</comment>
<evidence type="ECO:0000256" key="10">
    <source>
        <dbReference type="SAM" id="SignalP"/>
    </source>
</evidence>
<feature type="chain" id="PRO_5011597530" description="N-acetylmuramoyl-L-alanine amidase AmiC" evidence="10">
    <location>
        <begin position="24"/>
        <end position="397"/>
    </location>
</feature>
<evidence type="ECO:0000256" key="5">
    <source>
        <dbReference type="ARBA" id="ARBA00022729"/>
    </source>
</evidence>
<evidence type="ECO:0000256" key="1">
    <source>
        <dbReference type="ARBA" id="ARBA00001561"/>
    </source>
</evidence>
<keyword evidence="8" id="KW-0961">Cell wall biogenesis/degradation</keyword>
<organism evidence="12 13">
    <name type="scientific">Phytopseudomonas flavescens</name>
    <dbReference type="NCBI Taxonomy" id="29435"/>
    <lineage>
        <taxon>Bacteria</taxon>
        <taxon>Pseudomonadati</taxon>
        <taxon>Pseudomonadota</taxon>
        <taxon>Gammaproteobacteria</taxon>
        <taxon>Pseudomonadales</taxon>
        <taxon>Pseudomonadaceae</taxon>
        <taxon>Phytopseudomonas</taxon>
    </lineage>
</organism>
<dbReference type="GO" id="GO:0008745">
    <property type="term" value="F:N-acetylmuramoyl-L-alanine amidase activity"/>
    <property type="evidence" value="ECO:0007669"/>
    <property type="project" value="UniProtKB-EC"/>
</dbReference>
<feature type="signal peptide" evidence="10">
    <location>
        <begin position="1"/>
        <end position="23"/>
    </location>
</feature>
<dbReference type="InterPro" id="IPR021731">
    <property type="entry name" value="AMIN_dom"/>
</dbReference>
<dbReference type="SMART" id="SM00646">
    <property type="entry name" value="Ami_3"/>
    <property type="match status" value="1"/>
</dbReference>
<dbReference type="FunFam" id="3.40.630.40:FF:000001">
    <property type="entry name" value="N-acetylmuramoyl-L-alanine amidase"/>
    <property type="match status" value="1"/>
</dbReference>
<keyword evidence="7" id="KW-0378">Hydrolase</keyword>
<comment type="subcellular location">
    <subcellularLocation>
        <location evidence="2">Periplasm</location>
    </subcellularLocation>
</comment>
<evidence type="ECO:0000256" key="2">
    <source>
        <dbReference type="ARBA" id="ARBA00004418"/>
    </source>
</evidence>
<dbReference type="Gene3D" id="3.40.630.40">
    <property type="entry name" value="Zn-dependent exopeptidases"/>
    <property type="match status" value="1"/>
</dbReference>
<dbReference type="InterPro" id="IPR050695">
    <property type="entry name" value="N-acetylmuramoyl_amidase_3"/>
</dbReference>
<evidence type="ECO:0000256" key="7">
    <source>
        <dbReference type="ARBA" id="ARBA00022801"/>
    </source>
</evidence>
<evidence type="ECO:0000256" key="3">
    <source>
        <dbReference type="ARBA" id="ARBA00010860"/>
    </source>
</evidence>
<dbReference type="GO" id="GO:0030288">
    <property type="term" value="C:outer membrane-bounded periplasmic space"/>
    <property type="evidence" value="ECO:0007669"/>
    <property type="project" value="TreeGrafter"/>
</dbReference>
<comment type="similarity">
    <text evidence="3">Belongs to the N-acetylmuramoyl-L-alanine amidase 3 family.</text>
</comment>
<keyword evidence="6" id="KW-0574">Periplasm</keyword>
<dbReference type="Gene3D" id="2.60.40.3500">
    <property type="match status" value="1"/>
</dbReference>
<feature type="domain" description="MurNAc-LAA" evidence="11">
    <location>
        <begin position="217"/>
        <end position="375"/>
    </location>
</feature>
<evidence type="ECO:0000256" key="9">
    <source>
        <dbReference type="ARBA" id="ARBA00074581"/>
    </source>
</evidence>
<evidence type="ECO:0000313" key="12">
    <source>
        <dbReference type="EMBL" id="SDH09513.1"/>
    </source>
</evidence>
<dbReference type="EMBL" id="FNDG01000002">
    <property type="protein sequence ID" value="SDH09513.1"/>
    <property type="molecule type" value="Genomic_DNA"/>
</dbReference>
<keyword evidence="5 10" id="KW-0732">Signal</keyword>
<name>A0A1G7ZLD2_9GAMM</name>
<evidence type="ECO:0000256" key="6">
    <source>
        <dbReference type="ARBA" id="ARBA00022764"/>
    </source>
</evidence>
<dbReference type="Pfam" id="PF01520">
    <property type="entry name" value="Amidase_3"/>
    <property type="match status" value="1"/>
</dbReference>
<dbReference type="GO" id="GO:0009253">
    <property type="term" value="P:peptidoglycan catabolic process"/>
    <property type="evidence" value="ECO:0007669"/>
    <property type="project" value="InterPro"/>
</dbReference>
<reference evidence="12 13" key="1">
    <citation type="submission" date="2016-10" db="EMBL/GenBank/DDBJ databases">
        <authorList>
            <person name="de Groot N.N."/>
        </authorList>
    </citation>
    <scope>NUCLEOTIDE SEQUENCE [LARGE SCALE GENOMIC DNA]</scope>
    <source>
        <strain evidence="12 13">LMG 18387</strain>
    </source>
</reference>
<dbReference type="InterPro" id="IPR002508">
    <property type="entry name" value="MurNAc-LAA_cat"/>
</dbReference>
<dbReference type="STRING" id="29435.SAMN05216588_102393"/>
<gene>
    <name evidence="12" type="ORF">SAMN05216588_102393</name>
</gene>
<sequence length="397" mass="42690">MIMHRRQLLHFALAGITLPWALAASASQKILHARAWDDGEKLRLVFELSGPTNYQIFSLKAPERLVVDLTDTGILTSLDELSVGSRVVSAIRSGAQSGGTRIVLDLKQPARVKSFLLGPAGSEGHRLVVDLHGNAPVTQRVAEQQPADNRSLRDVVVVIDAGHGGKDPGALGSQGEQEKVVALAIARLLAQKLNRQRGFKAQLVRNQDVFVPLRKRVEVARRHNADIFISVHADAAPRKSASGASVFALSENGATSTTARWMAERENSADLLGARDLLSLKNKDPVLAGVLLDMSLTSTITTSLDLGKTILDDVGKVAGVHQKRVEQAGFAVLKSPDIPSILVETGFISNPADCRKLCDPLHQKRVADAICNGVQKHFAARPPVGTFLASQKERSVS</sequence>
<evidence type="ECO:0000313" key="13">
    <source>
        <dbReference type="Proteomes" id="UP000198606"/>
    </source>
</evidence>
<dbReference type="Proteomes" id="UP000198606">
    <property type="component" value="Unassembled WGS sequence"/>
</dbReference>
<dbReference type="EC" id="3.5.1.28" evidence="4"/>
<evidence type="ECO:0000259" key="11">
    <source>
        <dbReference type="SMART" id="SM00646"/>
    </source>
</evidence>